<sequence>MTCYIFIVLNRDMVRGGRSGRGSTSSGSTSPTMPIIPVTGPASPTTPVVLEIVYFIFTIEVESHHNPTTEEVAQPAGRQPC</sequence>
<evidence type="ECO:0000313" key="2">
    <source>
        <dbReference type="EMBL" id="MQM17069.1"/>
    </source>
</evidence>
<keyword evidence="3" id="KW-1185">Reference proteome</keyword>
<organism evidence="2 3">
    <name type="scientific">Colocasia esculenta</name>
    <name type="common">Wild taro</name>
    <name type="synonym">Arum esculentum</name>
    <dbReference type="NCBI Taxonomy" id="4460"/>
    <lineage>
        <taxon>Eukaryota</taxon>
        <taxon>Viridiplantae</taxon>
        <taxon>Streptophyta</taxon>
        <taxon>Embryophyta</taxon>
        <taxon>Tracheophyta</taxon>
        <taxon>Spermatophyta</taxon>
        <taxon>Magnoliopsida</taxon>
        <taxon>Liliopsida</taxon>
        <taxon>Araceae</taxon>
        <taxon>Aroideae</taxon>
        <taxon>Colocasieae</taxon>
        <taxon>Colocasia</taxon>
    </lineage>
</organism>
<evidence type="ECO:0000256" key="1">
    <source>
        <dbReference type="SAM" id="MobiDB-lite"/>
    </source>
</evidence>
<feature type="region of interest" description="Disordered" evidence="1">
    <location>
        <begin position="15"/>
        <end position="40"/>
    </location>
</feature>
<feature type="compositionally biased region" description="Low complexity" evidence="1">
    <location>
        <begin position="21"/>
        <end position="30"/>
    </location>
</feature>
<dbReference type="Proteomes" id="UP000652761">
    <property type="component" value="Unassembled WGS sequence"/>
</dbReference>
<comment type="caution">
    <text evidence="2">The sequence shown here is derived from an EMBL/GenBank/DDBJ whole genome shotgun (WGS) entry which is preliminary data.</text>
</comment>
<evidence type="ECO:0000313" key="3">
    <source>
        <dbReference type="Proteomes" id="UP000652761"/>
    </source>
</evidence>
<name>A0A843XCF1_COLES</name>
<accession>A0A843XCF1</accession>
<reference evidence="2" key="1">
    <citation type="submission" date="2017-07" db="EMBL/GenBank/DDBJ databases">
        <title>Taro Niue Genome Assembly and Annotation.</title>
        <authorList>
            <person name="Atibalentja N."/>
            <person name="Keating K."/>
            <person name="Fields C.J."/>
        </authorList>
    </citation>
    <scope>NUCLEOTIDE SEQUENCE</scope>
    <source>
        <strain evidence="2">Niue_2</strain>
        <tissue evidence="2">Leaf</tissue>
    </source>
</reference>
<gene>
    <name evidence="2" type="ORF">Taro_050037</name>
</gene>
<protein>
    <submittedName>
        <fullName evidence="2">Uncharacterized protein</fullName>
    </submittedName>
</protein>
<dbReference type="EMBL" id="NMUH01007328">
    <property type="protein sequence ID" value="MQM17069.1"/>
    <property type="molecule type" value="Genomic_DNA"/>
</dbReference>
<proteinExistence type="predicted"/>
<dbReference type="AlphaFoldDB" id="A0A843XCF1"/>